<dbReference type="AlphaFoldDB" id="A0ABC7ZKN3"/>
<reference evidence="2 3" key="1">
    <citation type="journal article" date="2012" name="J. Bacteriol.">
        <title>Draft Genome Sequences of Four Axenic Mycoplasma genitalium Strains Isolated from Denmark, Japan, and Australia.</title>
        <authorList>
            <person name="McGowin C.L."/>
            <person name="Ma L."/>
            <person name="Jensen J.S."/>
            <person name="Mancuso M.M."/>
            <person name="Hamasuna R."/>
            <person name="Adegboye D."/>
            <person name="Martin D.H."/>
        </authorList>
    </citation>
    <scope>NUCLEOTIDE SEQUENCE [LARGE SCALE GENOMIC DNA]</scope>
    <source>
        <strain evidence="2 3">M6320</strain>
    </source>
</reference>
<feature type="transmembrane region" description="Helical" evidence="1">
    <location>
        <begin position="96"/>
        <end position="122"/>
    </location>
</feature>
<feature type="transmembrane region" description="Helical" evidence="1">
    <location>
        <begin position="162"/>
        <end position="187"/>
    </location>
</feature>
<keyword evidence="1" id="KW-0472">Membrane</keyword>
<organism evidence="2 3">
    <name type="scientific">Mycoplasmoides genitalium M6320</name>
    <dbReference type="NCBI Taxonomy" id="662945"/>
    <lineage>
        <taxon>Bacteria</taxon>
        <taxon>Bacillati</taxon>
        <taxon>Mycoplasmatota</taxon>
        <taxon>Mycoplasmoidales</taxon>
        <taxon>Mycoplasmoidaceae</taxon>
        <taxon>Mycoplasmoides</taxon>
    </lineage>
</organism>
<name>A0ABC7ZKN3_MYCGT</name>
<dbReference type="Proteomes" id="UP000005254">
    <property type="component" value="Chromosome"/>
</dbReference>
<feature type="transmembrane region" description="Helical" evidence="1">
    <location>
        <begin position="213"/>
        <end position="236"/>
    </location>
</feature>
<dbReference type="PIRSF" id="PIRSF006834">
    <property type="entry name" value="UCP006834"/>
    <property type="match status" value="1"/>
</dbReference>
<evidence type="ECO:0000256" key="1">
    <source>
        <dbReference type="SAM" id="Phobius"/>
    </source>
</evidence>
<dbReference type="Pfam" id="PF07667">
    <property type="entry name" value="DUF1600"/>
    <property type="match status" value="1"/>
</dbReference>
<dbReference type="EMBL" id="CP003772">
    <property type="protein sequence ID" value="AFQ04281.1"/>
    <property type="molecule type" value="Genomic_DNA"/>
</dbReference>
<feature type="transmembrane region" description="Helical" evidence="1">
    <location>
        <begin position="32"/>
        <end position="61"/>
    </location>
</feature>
<feature type="transmembrane region" description="Helical" evidence="1">
    <location>
        <begin position="134"/>
        <end position="150"/>
    </location>
</feature>
<gene>
    <name evidence="2" type="ORF">CM1_02700</name>
</gene>
<keyword evidence="1" id="KW-1133">Transmembrane helix</keyword>
<protein>
    <submittedName>
        <fullName evidence="2">Uncharacterized protein</fullName>
    </submittedName>
</protein>
<evidence type="ECO:0000313" key="3">
    <source>
        <dbReference type="Proteomes" id="UP000005254"/>
    </source>
</evidence>
<dbReference type="KEGG" id="mgx:CM1_02700"/>
<sequence>MLIIFKDLNLVKTNNCQIIGWWKQLSLPQKTFLSFIPLFLVTSAFVLTGIVESLLTFGTIIEQIDKFTDQTNVMLLIYAVIYTFNPKSWLLKNQQFFLSALAYILFTFIGYNLILSIAGIAYKSTNPYKLTSSIFLHVIAPIAFFIASFIKIKHEKDVNINMFFKSLLLFMIYPLIYGLYLVTIPYVRHYLFNGRPSTYTIYGSITNTKDNPFAWLVVFAVLFIYFPLSYLAIYLLQLKLIKKAIKPQFNLPFTLNKWKQK</sequence>
<accession>A0ABC7ZKN3</accession>
<proteinExistence type="predicted"/>
<keyword evidence="1" id="KW-0812">Transmembrane</keyword>
<dbReference type="InterPro" id="IPR011631">
    <property type="entry name" value="DUF1600"/>
</dbReference>
<evidence type="ECO:0000313" key="2">
    <source>
        <dbReference type="EMBL" id="AFQ04281.1"/>
    </source>
</evidence>